<comment type="caution">
    <text evidence="10">The sequence shown here is derived from an EMBL/GenBank/DDBJ whole genome shotgun (WGS) entry which is preliminary data.</text>
</comment>
<protein>
    <submittedName>
        <fullName evidence="10">Small conductance mechanosensitive channel</fullName>
    </submittedName>
</protein>
<evidence type="ECO:0000256" key="4">
    <source>
        <dbReference type="ARBA" id="ARBA00022475"/>
    </source>
</evidence>
<accession>A0ABS2MWJ8</accession>
<dbReference type="Gene3D" id="2.30.30.60">
    <property type="match status" value="1"/>
</dbReference>
<feature type="transmembrane region" description="Helical" evidence="8">
    <location>
        <begin position="65"/>
        <end position="86"/>
    </location>
</feature>
<proteinExistence type="inferred from homology"/>
<evidence type="ECO:0000256" key="8">
    <source>
        <dbReference type="SAM" id="Phobius"/>
    </source>
</evidence>
<sequence>MNSLFEKASSMIEVDWGKIQDYGISLSITIIITYAIVFAIRFIFHQIFKRTDILSDKKEQTIESVIRNTSHYIAFFIIIIAAIRPFVNIQELLLAGGVIGIVIGFGAQKLIQDILAGGFFLFEKQFQKGDFVHVNGEVNGGTVEELGFRVVKIRLLNGKLMIVPNGEVRKLENGNVEKRRVFESVIVSFEENPSVIKDMLMEVCDELNQLQEDYLKKDKITGEFVEAYQVHGLSSLDASPLGYRFSIKATVIDDHYLPAVQQAKEILAQKIYDNKVKMPTQNMAIQRSK</sequence>
<dbReference type="Proteomes" id="UP001296943">
    <property type="component" value="Unassembled WGS sequence"/>
</dbReference>
<keyword evidence="5 8" id="KW-0812">Transmembrane</keyword>
<dbReference type="InterPro" id="IPR006685">
    <property type="entry name" value="MscS_channel_2nd"/>
</dbReference>
<name>A0ABS2MWJ8_9BACI</name>
<dbReference type="SUPFAM" id="SSF82861">
    <property type="entry name" value="Mechanosensitive channel protein MscS (YggB), transmembrane region"/>
    <property type="match status" value="1"/>
</dbReference>
<evidence type="ECO:0000313" key="10">
    <source>
        <dbReference type="EMBL" id="MBM7570226.1"/>
    </source>
</evidence>
<dbReference type="InterPro" id="IPR023408">
    <property type="entry name" value="MscS_beta-dom_sf"/>
</dbReference>
<organism evidence="10 11">
    <name type="scientific">Aquibacillus albus</name>
    <dbReference type="NCBI Taxonomy" id="1168171"/>
    <lineage>
        <taxon>Bacteria</taxon>
        <taxon>Bacillati</taxon>
        <taxon>Bacillota</taxon>
        <taxon>Bacilli</taxon>
        <taxon>Bacillales</taxon>
        <taxon>Bacillaceae</taxon>
        <taxon>Aquibacillus</taxon>
    </lineage>
</organism>
<evidence type="ECO:0000259" key="9">
    <source>
        <dbReference type="Pfam" id="PF00924"/>
    </source>
</evidence>
<dbReference type="InterPro" id="IPR011014">
    <property type="entry name" value="MscS_channel_TM-2"/>
</dbReference>
<evidence type="ECO:0000313" key="11">
    <source>
        <dbReference type="Proteomes" id="UP001296943"/>
    </source>
</evidence>
<evidence type="ECO:0000256" key="1">
    <source>
        <dbReference type="ARBA" id="ARBA00004141"/>
    </source>
</evidence>
<dbReference type="Gene3D" id="1.10.287.1260">
    <property type="match status" value="1"/>
</dbReference>
<dbReference type="Pfam" id="PF00924">
    <property type="entry name" value="MS_channel_2nd"/>
    <property type="match status" value="1"/>
</dbReference>
<feature type="transmembrane region" description="Helical" evidence="8">
    <location>
        <begin position="22"/>
        <end position="44"/>
    </location>
</feature>
<dbReference type="PANTHER" id="PTHR30460:SF1">
    <property type="entry name" value="MECHANOSENSITIVE ION CHANNEL"/>
    <property type="match status" value="1"/>
</dbReference>
<keyword evidence="7 8" id="KW-0472">Membrane</keyword>
<dbReference type="RefSeq" id="WP_204497668.1">
    <property type="nucleotide sequence ID" value="NZ_JAFBDR010000003.1"/>
</dbReference>
<keyword evidence="6 8" id="KW-1133">Transmembrane helix</keyword>
<evidence type="ECO:0000256" key="6">
    <source>
        <dbReference type="ARBA" id="ARBA00022989"/>
    </source>
</evidence>
<keyword evidence="11" id="KW-1185">Reference proteome</keyword>
<evidence type="ECO:0000256" key="7">
    <source>
        <dbReference type="ARBA" id="ARBA00023136"/>
    </source>
</evidence>
<reference evidence="10 11" key="1">
    <citation type="submission" date="2021-01" db="EMBL/GenBank/DDBJ databases">
        <title>Genomic Encyclopedia of Type Strains, Phase IV (KMG-IV): sequencing the most valuable type-strain genomes for metagenomic binning, comparative biology and taxonomic classification.</title>
        <authorList>
            <person name="Goeker M."/>
        </authorList>
    </citation>
    <scope>NUCLEOTIDE SEQUENCE [LARGE SCALE GENOMIC DNA]</scope>
    <source>
        <strain evidence="10 11">DSM 23711</strain>
    </source>
</reference>
<dbReference type="InterPro" id="IPR045276">
    <property type="entry name" value="YbiO_bact"/>
</dbReference>
<gene>
    <name evidence="10" type="ORF">JOC48_000704</name>
</gene>
<dbReference type="InterPro" id="IPR010920">
    <property type="entry name" value="LSM_dom_sf"/>
</dbReference>
<dbReference type="EMBL" id="JAFBDR010000003">
    <property type="protein sequence ID" value="MBM7570226.1"/>
    <property type="molecule type" value="Genomic_DNA"/>
</dbReference>
<evidence type="ECO:0000256" key="2">
    <source>
        <dbReference type="ARBA" id="ARBA00004236"/>
    </source>
</evidence>
<keyword evidence="4" id="KW-1003">Cell membrane</keyword>
<feature type="domain" description="Mechanosensitive ion channel MscS" evidence="9">
    <location>
        <begin position="110"/>
        <end position="169"/>
    </location>
</feature>
<evidence type="ECO:0000256" key="3">
    <source>
        <dbReference type="ARBA" id="ARBA00008017"/>
    </source>
</evidence>
<dbReference type="PANTHER" id="PTHR30460">
    <property type="entry name" value="MODERATE CONDUCTANCE MECHANOSENSITIVE CHANNEL YBIO"/>
    <property type="match status" value="1"/>
</dbReference>
<evidence type="ECO:0000256" key="5">
    <source>
        <dbReference type="ARBA" id="ARBA00022692"/>
    </source>
</evidence>
<comment type="subcellular location">
    <subcellularLocation>
        <location evidence="2">Cell membrane</location>
    </subcellularLocation>
    <subcellularLocation>
        <location evidence="1">Membrane</location>
        <topology evidence="1">Multi-pass membrane protein</topology>
    </subcellularLocation>
</comment>
<dbReference type="SUPFAM" id="SSF50182">
    <property type="entry name" value="Sm-like ribonucleoproteins"/>
    <property type="match status" value="1"/>
</dbReference>
<comment type="similarity">
    <text evidence="3">Belongs to the MscS (TC 1.A.23) family.</text>
</comment>